<sequence>MDIIELPIKYTSPLNITLWAEYLSQYSIVSKERIESELEEFENLRRKLCIKLPSFRDQQVASVYLEMLDTLEEKLAGAAPSCFTWSLSSSPNQLEEFYDVRFEHANFIYRLANVYQAEAKANLLKQEPNFIQAHKFLQLCAGCFSYIGKHCLYPGSLDFESFLIKGWEHCFLAQAQSLVYQKGLLTNSIRDSALSKIAVGIAKLYDDAHHYFESSIGAQSYFVHITFLESLYYHSSSFFYLARDAASKHMYGNQIAFLELASHHCKKALKKRFDIPISIKVYENLGTLSSVLDNQLRQAKRDNDFIYLEQVPSMQDISDCDSVIMVQSVIPEILSNPKKSSTYFTSIVDSETRRRCEQFYKKAETVLRVRDAEMLNMSTKGDEIVNGLKNRIAYYYCNDDESSLNIQPIEENYYKIKDSGGHELLTKQAASLTTLFNDILITFQQCNDILDNEKERNDFFILKYGTDRWRRVPSEIASKELKDELDSLRINLINMENTINDTKKLFEKINPVYITTKPELLITELSPIDKSLSSLERSLLSTLKNHFQSWEDLKDKRSLIRSYKIEPQYFFELTSSKAADPRVLISKFEKQLDNLWNLKEKKWTQNKLFDEMSKLVDTLVDSYNERQSNQSIKHLLQELNETYQLYWEVLNEIEIGINFGNRLLDLLKRIQSKCADYANQRMEEATSLIGKISVPARQPFNPNIHQIRFKK</sequence>
<dbReference type="PROSITE" id="PS51180">
    <property type="entry name" value="BRO1"/>
    <property type="match status" value="1"/>
</dbReference>
<dbReference type="GO" id="GO:0005768">
    <property type="term" value="C:endosome"/>
    <property type="evidence" value="ECO:0007669"/>
    <property type="project" value="TreeGrafter"/>
</dbReference>
<keyword evidence="2" id="KW-0175">Coiled coil</keyword>
<reference evidence="4 5" key="1">
    <citation type="journal article" date="2011" name="Science">
        <title>Comparative functional genomics of the fission yeasts.</title>
        <authorList>
            <person name="Rhind N."/>
            <person name="Chen Z."/>
            <person name="Yassour M."/>
            <person name="Thompson D.A."/>
            <person name="Haas B.J."/>
            <person name="Habib N."/>
            <person name="Wapinski I."/>
            <person name="Roy S."/>
            <person name="Lin M.F."/>
            <person name="Heiman D.I."/>
            <person name="Young S.K."/>
            <person name="Furuya K."/>
            <person name="Guo Y."/>
            <person name="Pidoux A."/>
            <person name="Chen H.M."/>
            <person name="Robbertse B."/>
            <person name="Goldberg J.M."/>
            <person name="Aoki K."/>
            <person name="Bayne E.H."/>
            <person name="Berlin A.M."/>
            <person name="Desjardins C.A."/>
            <person name="Dobbs E."/>
            <person name="Dukaj L."/>
            <person name="Fan L."/>
            <person name="FitzGerald M.G."/>
            <person name="French C."/>
            <person name="Gujja S."/>
            <person name="Hansen K."/>
            <person name="Keifenheim D."/>
            <person name="Levin J.Z."/>
            <person name="Mosher R.A."/>
            <person name="Mueller C.A."/>
            <person name="Pfiffner J."/>
            <person name="Priest M."/>
            <person name="Russ C."/>
            <person name="Smialowska A."/>
            <person name="Swoboda P."/>
            <person name="Sykes S.M."/>
            <person name="Vaughn M."/>
            <person name="Vengrova S."/>
            <person name="Yoder R."/>
            <person name="Zeng Q."/>
            <person name="Allshire R."/>
            <person name="Baulcombe D."/>
            <person name="Birren B.W."/>
            <person name="Brown W."/>
            <person name="Ekwall K."/>
            <person name="Kellis M."/>
            <person name="Leatherwood J."/>
            <person name="Levin H."/>
            <person name="Margalit H."/>
            <person name="Martienssen R."/>
            <person name="Nieduszynski C.A."/>
            <person name="Spatafora J.W."/>
            <person name="Friedman N."/>
            <person name="Dalgaard J.Z."/>
            <person name="Baumann P."/>
            <person name="Niki H."/>
            <person name="Regev A."/>
            <person name="Nusbaum C."/>
        </authorList>
    </citation>
    <scope>NUCLEOTIDE SEQUENCE [LARGE SCALE GENOMIC DNA]</scope>
    <source>
        <strain evidence="5">OY26 / ATCC MYA-4695 / CBS 11777 / NBRC 106824 / NRRL Y48691</strain>
    </source>
</reference>
<dbReference type="HOGENOM" id="CLU_388384_0_0_1"/>
<dbReference type="OrthoDB" id="64867at2759"/>
<evidence type="ECO:0000259" key="3">
    <source>
        <dbReference type="PROSITE" id="PS51180"/>
    </source>
</evidence>
<dbReference type="InterPro" id="IPR004328">
    <property type="entry name" value="BRO1_dom"/>
</dbReference>
<dbReference type="PANTHER" id="PTHR23030:SF39">
    <property type="entry name" value="PROGRAMMED CELL DEATH 6-INTERACTING PROTEIN"/>
    <property type="match status" value="1"/>
</dbReference>
<comment type="similarity">
    <text evidence="1">Belongs to the palA/RIM20 family.</text>
</comment>
<dbReference type="PANTHER" id="PTHR23030">
    <property type="entry name" value="PCD6 INTERACTING PROTEIN-RELATED"/>
    <property type="match status" value="1"/>
</dbReference>
<evidence type="ECO:0000313" key="4">
    <source>
        <dbReference type="EMBL" id="EPY54060.1"/>
    </source>
</evidence>
<feature type="coiled-coil region" evidence="2">
    <location>
        <begin position="478"/>
        <end position="505"/>
    </location>
</feature>
<proteinExistence type="inferred from homology"/>
<evidence type="ECO:0000313" key="5">
    <source>
        <dbReference type="Proteomes" id="UP000015464"/>
    </source>
</evidence>
<dbReference type="AlphaFoldDB" id="S9W8D3"/>
<dbReference type="Gene3D" id="1.20.140.50">
    <property type="entry name" value="alix/aip1 like domains"/>
    <property type="match status" value="2"/>
</dbReference>
<dbReference type="OMA" id="WEHCFLA"/>
<dbReference type="Pfam" id="PF13949">
    <property type="entry name" value="ALIX_LYPXL_bnd"/>
    <property type="match status" value="1"/>
</dbReference>
<name>S9W8D3_SCHCR</name>
<keyword evidence="5" id="KW-1185">Reference proteome</keyword>
<evidence type="ECO:0000256" key="1">
    <source>
        <dbReference type="ARBA" id="ARBA00038154"/>
    </source>
</evidence>
<evidence type="ECO:0000256" key="2">
    <source>
        <dbReference type="SAM" id="Coils"/>
    </source>
</evidence>
<dbReference type="GeneID" id="25038271"/>
<dbReference type="EMBL" id="KE546988">
    <property type="protein sequence ID" value="EPY54060.1"/>
    <property type="molecule type" value="Genomic_DNA"/>
</dbReference>
<dbReference type="InterPro" id="IPR038499">
    <property type="entry name" value="BRO1_sf"/>
</dbReference>
<dbReference type="STRING" id="653667.S9W8D3"/>
<dbReference type="Proteomes" id="UP000015464">
    <property type="component" value="Unassembled WGS sequence"/>
</dbReference>
<accession>S9W8D3</accession>
<protein>
    <submittedName>
        <fullName evidence="4">BRO1 domain-containing protein</fullName>
    </submittedName>
</protein>
<dbReference type="SMART" id="SM01041">
    <property type="entry name" value="BRO1"/>
    <property type="match status" value="1"/>
</dbReference>
<gene>
    <name evidence="4" type="ORF">SPOG_03954</name>
</gene>
<dbReference type="InterPro" id="IPR025304">
    <property type="entry name" value="ALIX_V_dom"/>
</dbReference>
<feature type="domain" description="BRO1" evidence="3">
    <location>
        <begin position="2"/>
        <end position="512"/>
    </location>
</feature>
<dbReference type="Gene3D" id="1.25.40.280">
    <property type="entry name" value="alix/aip1 like domains"/>
    <property type="match status" value="1"/>
</dbReference>
<dbReference type="eggNOG" id="KOG2220">
    <property type="taxonomic scope" value="Eukaryota"/>
</dbReference>
<dbReference type="Pfam" id="PF03097">
    <property type="entry name" value="BRO1"/>
    <property type="match status" value="1"/>
</dbReference>
<organism evidence="4 5">
    <name type="scientific">Schizosaccharomyces cryophilus (strain OY26 / ATCC MYA-4695 / CBS 11777 / NBRC 106824 / NRRL Y48691)</name>
    <name type="common">Fission yeast</name>
    <dbReference type="NCBI Taxonomy" id="653667"/>
    <lineage>
        <taxon>Eukaryota</taxon>
        <taxon>Fungi</taxon>
        <taxon>Dikarya</taxon>
        <taxon>Ascomycota</taxon>
        <taxon>Taphrinomycotina</taxon>
        <taxon>Schizosaccharomycetes</taxon>
        <taxon>Schizosaccharomycetales</taxon>
        <taxon>Schizosaccharomycetaceae</taxon>
        <taxon>Schizosaccharomyces</taxon>
    </lineage>
</organism>
<dbReference type="RefSeq" id="XP_013021672.1">
    <property type="nucleotide sequence ID" value="XM_013166218.1"/>
</dbReference>